<dbReference type="KEGG" id="fte:Fluta_0693"/>
<evidence type="ECO:0000313" key="1">
    <source>
        <dbReference type="EMBL" id="AEA42697.1"/>
    </source>
</evidence>
<accession>F2IHZ7</accession>
<dbReference type="HOGENOM" id="CLU_1924469_0_0_10"/>
<reference evidence="2" key="2">
    <citation type="submission" date="2011-02" db="EMBL/GenBank/DDBJ databases">
        <title>The complete genome of Fluviicola taffensis DSM 16823.</title>
        <authorList>
            <consortium name="US DOE Joint Genome Institute (JGI-PGF)"/>
            <person name="Lucas S."/>
            <person name="Copeland A."/>
            <person name="Lapidus A."/>
            <person name="Bruce D."/>
            <person name="Goodwin L."/>
            <person name="Pitluck S."/>
            <person name="Kyrpides N."/>
            <person name="Mavromatis K."/>
            <person name="Ivanova N."/>
            <person name="Mikhailova N."/>
            <person name="Pagani I."/>
            <person name="Chertkov O."/>
            <person name="Detter J.C."/>
            <person name="Han C."/>
            <person name="Tapia R."/>
            <person name="Land M."/>
            <person name="Hauser L."/>
            <person name="Markowitz V."/>
            <person name="Cheng J.-F."/>
            <person name="Hugenholtz P."/>
            <person name="Woyke T."/>
            <person name="Wu D."/>
            <person name="Tindall B."/>
            <person name="Pomrenke H.G."/>
            <person name="Brambilla E."/>
            <person name="Klenk H.-P."/>
            <person name="Eisen J.A."/>
        </authorList>
    </citation>
    <scope>NUCLEOTIDE SEQUENCE [LARGE SCALE GENOMIC DNA]</scope>
    <source>
        <strain evidence="2">DSM 16823 / RW262 / RW262</strain>
    </source>
</reference>
<dbReference type="AlphaFoldDB" id="F2IHZ7"/>
<dbReference type="RefSeq" id="WP_013685469.1">
    <property type="nucleotide sequence ID" value="NC_015321.1"/>
</dbReference>
<dbReference type="STRING" id="755732.Fluta_0693"/>
<name>F2IHZ7_FLUTR</name>
<protein>
    <submittedName>
        <fullName evidence="1">Uncharacterized protein</fullName>
    </submittedName>
</protein>
<sequence>MKGKYFFIISFVLLLCSFKGDGLIETVYPDLLGDYEFYKSVADRSVSFAKDDTNQFTIVINKKDQIIFSKNGKKERKMKFSRTKMPFLDDPNHILFGINNSYEPLFYKADTIVVQSYPIEYQDNYFIKKKS</sequence>
<dbReference type="OrthoDB" id="9553511at2"/>
<dbReference type="EMBL" id="CP002542">
    <property type="protein sequence ID" value="AEA42697.1"/>
    <property type="molecule type" value="Genomic_DNA"/>
</dbReference>
<organism evidence="1 2">
    <name type="scientific">Fluviicola taffensis (strain DSM 16823 / NCIMB 13979 / RW262)</name>
    <dbReference type="NCBI Taxonomy" id="755732"/>
    <lineage>
        <taxon>Bacteria</taxon>
        <taxon>Pseudomonadati</taxon>
        <taxon>Bacteroidota</taxon>
        <taxon>Flavobacteriia</taxon>
        <taxon>Flavobacteriales</taxon>
        <taxon>Crocinitomicaceae</taxon>
        <taxon>Fluviicola</taxon>
    </lineage>
</organism>
<keyword evidence="2" id="KW-1185">Reference proteome</keyword>
<evidence type="ECO:0000313" key="2">
    <source>
        <dbReference type="Proteomes" id="UP000007463"/>
    </source>
</evidence>
<dbReference type="Proteomes" id="UP000007463">
    <property type="component" value="Chromosome"/>
</dbReference>
<reference evidence="1 2" key="1">
    <citation type="journal article" date="2011" name="Stand. Genomic Sci.">
        <title>Complete genome sequence of the gliding freshwater bacterium Fluviicola taffensis type strain (RW262).</title>
        <authorList>
            <person name="Woyke T."/>
            <person name="Chertkov O."/>
            <person name="Lapidus A."/>
            <person name="Nolan M."/>
            <person name="Lucas S."/>
            <person name="Del Rio T.G."/>
            <person name="Tice H."/>
            <person name="Cheng J.F."/>
            <person name="Tapia R."/>
            <person name="Han C."/>
            <person name="Goodwin L."/>
            <person name="Pitluck S."/>
            <person name="Liolios K."/>
            <person name="Pagani I."/>
            <person name="Ivanova N."/>
            <person name="Huntemann M."/>
            <person name="Mavromatis K."/>
            <person name="Mikhailova N."/>
            <person name="Pati A."/>
            <person name="Chen A."/>
            <person name="Palaniappan K."/>
            <person name="Land M."/>
            <person name="Hauser L."/>
            <person name="Brambilla E.M."/>
            <person name="Rohde M."/>
            <person name="Mwirichia R."/>
            <person name="Sikorski J."/>
            <person name="Tindall B.J."/>
            <person name="Goker M."/>
            <person name="Bristow J."/>
            <person name="Eisen J.A."/>
            <person name="Markowitz V."/>
            <person name="Hugenholtz P."/>
            <person name="Klenk H.P."/>
            <person name="Kyrpides N.C."/>
        </authorList>
    </citation>
    <scope>NUCLEOTIDE SEQUENCE [LARGE SCALE GENOMIC DNA]</scope>
    <source>
        <strain evidence="2">DSM 16823 / RW262 / RW262</strain>
    </source>
</reference>
<gene>
    <name evidence="1" type="ordered locus">Fluta_0693</name>
</gene>
<proteinExistence type="predicted"/>